<dbReference type="SMART" id="SM00028">
    <property type="entry name" value="TPR"/>
    <property type="match status" value="4"/>
</dbReference>
<dbReference type="Pfam" id="PF13424">
    <property type="entry name" value="TPR_12"/>
    <property type="match status" value="1"/>
</dbReference>
<dbReference type="InterPro" id="IPR027417">
    <property type="entry name" value="P-loop_NTPase"/>
</dbReference>
<proteinExistence type="predicted"/>
<gene>
    <name evidence="4" type="ORF">KDW_44030</name>
</gene>
<dbReference type="GO" id="GO:0016887">
    <property type="term" value="F:ATP hydrolysis activity"/>
    <property type="evidence" value="ECO:0007669"/>
    <property type="project" value="InterPro"/>
</dbReference>
<dbReference type="SUPFAM" id="SSF52540">
    <property type="entry name" value="P-loop containing nucleoside triphosphate hydrolases"/>
    <property type="match status" value="1"/>
</dbReference>
<dbReference type="Gene3D" id="3.40.50.300">
    <property type="entry name" value="P-loop containing nucleotide triphosphate hydrolases"/>
    <property type="match status" value="1"/>
</dbReference>
<feature type="repeat" description="TPR" evidence="1">
    <location>
        <begin position="672"/>
        <end position="705"/>
    </location>
</feature>
<dbReference type="PANTHER" id="PTHR47691">
    <property type="entry name" value="REGULATOR-RELATED"/>
    <property type="match status" value="1"/>
</dbReference>
<dbReference type="InterPro" id="IPR036388">
    <property type="entry name" value="WH-like_DNA-bd_sf"/>
</dbReference>
<dbReference type="Gene3D" id="1.10.10.10">
    <property type="entry name" value="Winged helix-like DNA-binding domain superfamily/Winged helix DNA-binding domain"/>
    <property type="match status" value="1"/>
</dbReference>
<dbReference type="PANTHER" id="PTHR47691:SF3">
    <property type="entry name" value="HTH-TYPE TRANSCRIPTIONAL REGULATOR RV0890C-RELATED"/>
    <property type="match status" value="1"/>
</dbReference>
<evidence type="ECO:0000259" key="2">
    <source>
        <dbReference type="Pfam" id="PF13401"/>
    </source>
</evidence>
<dbReference type="InterPro" id="IPR049945">
    <property type="entry name" value="AAA_22"/>
</dbReference>
<dbReference type="Pfam" id="PF13401">
    <property type="entry name" value="AAA_22"/>
    <property type="match status" value="1"/>
</dbReference>
<dbReference type="Gene3D" id="1.25.40.10">
    <property type="entry name" value="Tetratricopeptide repeat domain"/>
    <property type="match status" value="2"/>
</dbReference>
<evidence type="ECO:0000313" key="5">
    <source>
        <dbReference type="Proteomes" id="UP000326912"/>
    </source>
</evidence>
<dbReference type="Proteomes" id="UP000326912">
    <property type="component" value="Unassembled WGS sequence"/>
</dbReference>
<evidence type="ECO:0000259" key="3">
    <source>
        <dbReference type="Pfam" id="PF25872"/>
    </source>
</evidence>
<keyword evidence="1" id="KW-0802">TPR repeat</keyword>
<dbReference type="AlphaFoldDB" id="A0A5J4KUP0"/>
<comment type="caution">
    <text evidence="4">The sequence shown here is derived from an EMBL/GenBank/DDBJ whole genome shotgun (WGS) entry which is preliminary data.</text>
</comment>
<dbReference type="Pfam" id="PF25872">
    <property type="entry name" value="HTH_77"/>
    <property type="match status" value="1"/>
</dbReference>
<accession>A0A5J4KUP0</accession>
<evidence type="ECO:0000256" key="1">
    <source>
        <dbReference type="PROSITE-ProRule" id="PRU00339"/>
    </source>
</evidence>
<evidence type="ECO:0000313" key="4">
    <source>
        <dbReference type="EMBL" id="GER90241.1"/>
    </source>
</evidence>
<dbReference type="SUPFAM" id="SSF48452">
    <property type="entry name" value="TPR-like"/>
    <property type="match status" value="3"/>
</dbReference>
<dbReference type="EMBL" id="BKZW01000002">
    <property type="protein sequence ID" value="GER90241.1"/>
    <property type="molecule type" value="Genomic_DNA"/>
</dbReference>
<dbReference type="PRINTS" id="PR00364">
    <property type="entry name" value="DISEASERSIST"/>
</dbReference>
<name>A0A5J4KUP0_9CHLR</name>
<dbReference type="PROSITE" id="PS50005">
    <property type="entry name" value="TPR"/>
    <property type="match status" value="1"/>
</dbReference>
<dbReference type="InterPro" id="IPR058852">
    <property type="entry name" value="HTH_77"/>
</dbReference>
<sequence>MLLRHSTINTCKDDAMGQNDKLSLKIRQRLPAQLNRTIGRTQEIAAATDFLLHKHVRLLTLTGPGGVGKTRLALEVAYQLRQAFREEIVFVQLAPLSEHTFVLPMLAQMLGIEETGPYSLEERLQDFLQDKHMLLILDNFEHVLAANIAIAEILVVAPELRILVTSREALHIYGEQILEVQPLTLPDPLQSSTVFLDAPSDAIKLFVERARAVKPGFSLHMENIEAVSTICTQLDGLPLAIELAAARSRLLTPQELLERLQSRLRTLVGGARNLPSRQQTLRNTLDWSYNLLSKPEKQFFRQLGILTGSWNLDAATAIGLIDTASQDEAFSLLSSLVDKSLVRVVDDTGAETRFLLLETIREYSLECLTEHGELLAAQRRHALYFTGIAEQSETHLYSSEQQHWLARLDLEAANLWIAMRWVIKQREIHTGQRLASSLGRFLQLRSSLSDGHNWLEEIIAISQDSQPGQLLARVYYSAGTMAHLHGNLDLARSRLETSNQMADQTHDKRTQALSQGALALLASHQGHYETARALAEGSLETLQGSQDRWCRGILYSICGNIANQQCDFVAAQVRYKLSLHLLRQAGDVRSQADVMVNIGHTMQQRSKFVTAHFLYQKALLRYQQIEDRWGEVLCLNNIGHTLYLQADYASAHKALMEGMELATSLGSKRERANALLGLGRVALSRGETEQALRSIKESLRLAREISYQAGIALALCYLGDLARLREKYAEAKAYYTQSLSLMSTMGHQLAKVSLFYGLGCIALAEQDYEQTGVEMRKAIQLASQLNDALGMAIALEGFSLLCGRLDLPERAVQFLGTAANLRENVSAPVEQVYQATYQKRIESYKKNIGETAFAENWSVGHNMSLPQTLGMIANLP</sequence>
<organism evidence="4 5">
    <name type="scientific">Dictyobacter vulcani</name>
    <dbReference type="NCBI Taxonomy" id="2607529"/>
    <lineage>
        <taxon>Bacteria</taxon>
        <taxon>Bacillati</taxon>
        <taxon>Chloroflexota</taxon>
        <taxon>Ktedonobacteria</taxon>
        <taxon>Ktedonobacterales</taxon>
        <taxon>Dictyobacteraceae</taxon>
        <taxon>Dictyobacter</taxon>
    </lineage>
</organism>
<dbReference type="InterPro" id="IPR019734">
    <property type="entry name" value="TPR_rpt"/>
</dbReference>
<dbReference type="InterPro" id="IPR011990">
    <property type="entry name" value="TPR-like_helical_dom_sf"/>
</dbReference>
<reference evidence="4 5" key="1">
    <citation type="submission" date="2019-10" db="EMBL/GenBank/DDBJ databases">
        <title>Dictyobacter vulcani sp. nov., within the class Ktedonobacteria, isolated from soil of volcanic Mt. Zao.</title>
        <authorList>
            <person name="Zheng Y."/>
            <person name="Wang C.M."/>
            <person name="Sakai Y."/>
            <person name="Abe K."/>
            <person name="Yokota A."/>
            <person name="Yabe S."/>
        </authorList>
    </citation>
    <scope>NUCLEOTIDE SEQUENCE [LARGE SCALE GENOMIC DNA]</scope>
    <source>
        <strain evidence="4 5">W12</strain>
    </source>
</reference>
<feature type="domain" description="Winged helix-turn-helix" evidence="3">
    <location>
        <begin position="292"/>
        <end position="368"/>
    </location>
</feature>
<feature type="domain" description="ORC1/DEAH AAA+ ATPase" evidence="2">
    <location>
        <begin position="55"/>
        <end position="147"/>
    </location>
</feature>
<protein>
    <submittedName>
        <fullName evidence="4">Uncharacterized protein</fullName>
    </submittedName>
</protein>
<keyword evidence="5" id="KW-1185">Reference proteome</keyword>